<organism evidence="1 2">
    <name type="scientific">Flavobacterium hydrocarbonoxydans</name>
    <dbReference type="NCBI Taxonomy" id="2683249"/>
    <lineage>
        <taxon>Bacteria</taxon>
        <taxon>Pseudomonadati</taxon>
        <taxon>Bacteroidota</taxon>
        <taxon>Flavobacteriia</taxon>
        <taxon>Flavobacteriales</taxon>
        <taxon>Flavobacteriaceae</taxon>
        <taxon>Flavobacterium</taxon>
    </lineage>
</organism>
<dbReference type="RefSeq" id="WP_160372694.1">
    <property type="nucleotide sequence ID" value="NZ_WSTB01000001.1"/>
</dbReference>
<proteinExistence type="predicted"/>
<dbReference type="Proteomes" id="UP000471501">
    <property type="component" value="Unassembled WGS sequence"/>
</dbReference>
<gene>
    <name evidence="1" type="ORF">GON26_00025</name>
</gene>
<sequence>MENLISQEHLEDIREIIENKIADVPGEFILFGAIGALLLSSYLGKNGHKQASSIVGKLSIPIIGIGLAKYRDVIKAEIESFQEPKYENLNTES</sequence>
<accession>A0A6I4NDX3</accession>
<reference evidence="1 2" key="1">
    <citation type="submission" date="2019-12" db="EMBL/GenBank/DDBJ databases">
        <authorList>
            <person name="Kim Y.S."/>
        </authorList>
    </citation>
    <scope>NUCLEOTIDE SEQUENCE [LARGE SCALE GENOMIC DNA]</scope>
    <source>
        <strain evidence="1 2">GA093</strain>
    </source>
</reference>
<dbReference type="AlphaFoldDB" id="A0A6I4NDX3"/>
<comment type="caution">
    <text evidence="1">The sequence shown here is derived from an EMBL/GenBank/DDBJ whole genome shotgun (WGS) entry which is preliminary data.</text>
</comment>
<keyword evidence="2" id="KW-1185">Reference proteome</keyword>
<name>A0A6I4NDX3_9FLAO</name>
<dbReference type="EMBL" id="WSTB01000001">
    <property type="protein sequence ID" value="MWB92740.1"/>
    <property type="molecule type" value="Genomic_DNA"/>
</dbReference>
<evidence type="ECO:0008006" key="3">
    <source>
        <dbReference type="Google" id="ProtNLM"/>
    </source>
</evidence>
<protein>
    <recommendedName>
        <fullName evidence="3">PrgI family protein</fullName>
    </recommendedName>
</protein>
<evidence type="ECO:0000313" key="2">
    <source>
        <dbReference type="Proteomes" id="UP000471501"/>
    </source>
</evidence>
<evidence type="ECO:0000313" key="1">
    <source>
        <dbReference type="EMBL" id="MWB92740.1"/>
    </source>
</evidence>